<gene>
    <name evidence="1" type="ORF">ACFFUT_08730</name>
</gene>
<name>A0ABV5JEI6_9RHOB</name>
<keyword evidence="2" id="KW-1185">Reference proteome</keyword>
<dbReference type="PROSITE" id="PS51257">
    <property type="entry name" value="PROKAR_LIPOPROTEIN"/>
    <property type="match status" value="1"/>
</dbReference>
<reference evidence="1 2" key="1">
    <citation type="submission" date="2024-09" db="EMBL/GenBank/DDBJ databases">
        <authorList>
            <person name="Sun Q."/>
            <person name="Mori K."/>
        </authorList>
    </citation>
    <scope>NUCLEOTIDE SEQUENCE [LARGE SCALE GENOMIC DNA]</scope>
    <source>
        <strain evidence="1 2">CECT 8726</strain>
    </source>
</reference>
<sequence length="158" mass="16726">MRMLVLTATLTALVGCGSGKSSAPDVSVQRRAISDCVFEAHAGSNVALSTSWTRRAGTTVRAVESDDITAAEAAAANACADQKLAQMGFGSRSNERTTRGQRRALRDQLASNLSPLPDGYPMQPGDNELWASLTPAQQARARLFIQDGSTIRSSLEAD</sequence>
<evidence type="ECO:0000313" key="1">
    <source>
        <dbReference type="EMBL" id="MFB9231868.1"/>
    </source>
</evidence>
<evidence type="ECO:0008006" key="3">
    <source>
        <dbReference type="Google" id="ProtNLM"/>
    </source>
</evidence>
<dbReference type="RefSeq" id="WP_213888691.1">
    <property type="nucleotide sequence ID" value="NZ_JAGFNU010000004.1"/>
</dbReference>
<evidence type="ECO:0000313" key="2">
    <source>
        <dbReference type="Proteomes" id="UP001589683"/>
    </source>
</evidence>
<organism evidence="1 2">
    <name type="scientific">Pseudohalocynthiibacter aestuariivivens</name>
    <dbReference type="NCBI Taxonomy" id="1591409"/>
    <lineage>
        <taxon>Bacteria</taxon>
        <taxon>Pseudomonadati</taxon>
        <taxon>Pseudomonadota</taxon>
        <taxon>Alphaproteobacteria</taxon>
        <taxon>Rhodobacterales</taxon>
        <taxon>Paracoccaceae</taxon>
        <taxon>Pseudohalocynthiibacter</taxon>
    </lineage>
</organism>
<proteinExistence type="predicted"/>
<dbReference type="Proteomes" id="UP001589683">
    <property type="component" value="Unassembled WGS sequence"/>
</dbReference>
<dbReference type="EMBL" id="JBHMEA010000033">
    <property type="protein sequence ID" value="MFB9231868.1"/>
    <property type="molecule type" value="Genomic_DNA"/>
</dbReference>
<protein>
    <recommendedName>
        <fullName evidence="3">DUF3035 domain-containing protein</fullName>
    </recommendedName>
</protein>
<comment type="caution">
    <text evidence="1">The sequence shown here is derived from an EMBL/GenBank/DDBJ whole genome shotgun (WGS) entry which is preliminary data.</text>
</comment>
<accession>A0ABV5JEI6</accession>